<dbReference type="GO" id="GO:0009307">
    <property type="term" value="P:DNA restriction-modification system"/>
    <property type="evidence" value="ECO:0007669"/>
    <property type="project" value="UniProtKB-KW"/>
</dbReference>
<keyword evidence="6" id="KW-1185">Reference proteome</keyword>
<dbReference type="Gene3D" id="3.90.220.20">
    <property type="entry name" value="DNA methylase specificity domains"/>
    <property type="match status" value="1"/>
</dbReference>
<comment type="similarity">
    <text evidence="1">Belongs to the type-I restriction system S methylase family.</text>
</comment>
<accession>A0AA90NSD1</accession>
<dbReference type="AlphaFoldDB" id="A0AA90NSD1"/>
<evidence type="ECO:0000256" key="1">
    <source>
        <dbReference type="ARBA" id="ARBA00010923"/>
    </source>
</evidence>
<dbReference type="InterPro" id="IPR000055">
    <property type="entry name" value="Restrct_endonuc_typeI_TRD"/>
</dbReference>
<dbReference type="Pfam" id="PF01420">
    <property type="entry name" value="Methylase_S"/>
    <property type="match status" value="1"/>
</dbReference>
<evidence type="ECO:0000313" key="5">
    <source>
        <dbReference type="EMBL" id="MDP0588427.1"/>
    </source>
</evidence>
<dbReference type="EMBL" id="JASXSV010000004">
    <property type="protein sequence ID" value="MDP0588427.1"/>
    <property type="molecule type" value="Genomic_DNA"/>
</dbReference>
<evidence type="ECO:0000256" key="3">
    <source>
        <dbReference type="ARBA" id="ARBA00023125"/>
    </source>
</evidence>
<evidence type="ECO:0000313" key="6">
    <source>
        <dbReference type="Proteomes" id="UP001178148"/>
    </source>
</evidence>
<keyword evidence="3" id="KW-0238">DNA-binding</keyword>
<sequence>MNHLKPTFSAYAQYKDSGVEWLGEIPLGWEVKRLKHLLKINNGNDHKHVISDSGYPVYGSGGQFAFATQYLFDGDAILLGRKGTIDKPLLILGKFWTVDTMFYANLNSKNDIRYIFYSSKQIPFPYYSTSTALPSMTQSDLNNHQTAPHGHE</sequence>
<evidence type="ECO:0000259" key="4">
    <source>
        <dbReference type="Pfam" id="PF01420"/>
    </source>
</evidence>
<proteinExistence type="inferred from homology"/>
<protein>
    <submittedName>
        <fullName evidence="5">Restriction endonuclease subunit S</fullName>
        <ecNumber evidence="5">3.1.21.-</ecNumber>
    </submittedName>
</protein>
<comment type="caution">
    <text evidence="5">The sequence shown here is derived from an EMBL/GenBank/DDBJ whole genome shotgun (WGS) entry which is preliminary data.</text>
</comment>
<keyword evidence="5" id="KW-0378">Hydrolase</keyword>
<feature type="domain" description="Type I restriction modification DNA specificity" evidence="4">
    <location>
        <begin position="26"/>
        <end position="143"/>
    </location>
</feature>
<dbReference type="GO" id="GO:0004519">
    <property type="term" value="F:endonuclease activity"/>
    <property type="evidence" value="ECO:0007669"/>
    <property type="project" value="UniProtKB-KW"/>
</dbReference>
<dbReference type="CDD" id="cd17288">
    <property type="entry name" value="RMtype1_S_LlaAI06ORF1089P_TRD1-CR1_like"/>
    <property type="match status" value="1"/>
</dbReference>
<keyword evidence="5" id="KW-0540">Nuclease</keyword>
<dbReference type="GO" id="GO:0016787">
    <property type="term" value="F:hydrolase activity"/>
    <property type="evidence" value="ECO:0007669"/>
    <property type="project" value="UniProtKB-KW"/>
</dbReference>
<keyword evidence="5" id="KW-0255">Endonuclease</keyword>
<keyword evidence="2" id="KW-0680">Restriction system</keyword>
<dbReference type="Proteomes" id="UP001178148">
    <property type="component" value="Unassembled WGS sequence"/>
</dbReference>
<dbReference type="SUPFAM" id="SSF116734">
    <property type="entry name" value="DNA methylase specificity domain"/>
    <property type="match status" value="1"/>
</dbReference>
<dbReference type="EC" id="3.1.21.-" evidence="5"/>
<name>A0AA90NSD1_9GAMM</name>
<dbReference type="InterPro" id="IPR044946">
    <property type="entry name" value="Restrct_endonuc_typeI_TRD_sf"/>
</dbReference>
<organism evidence="5 6">
    <name type="scientific">Candidatus Endonucleibacter bathymodioli</name>
    <dbReference type="NCBI Taxonomy" id="539814"/>
    <lineage>
        <taxon>Bacteria</taxon>
        <taxon>Pseudomonadati</taxon>
        <taxon>Pseudomonadota</taxon>
        <taxon>Gammaproteobacteria</taxon>
        <taxon>Oceanospirillales</taxon>
        <taxon>Endozoicomonadaceae</taxon>
        <taxon>Candidatus Endonucleibacter</taxon>
    </lineage>
</organism>
<dbReference type="GO" id="GO:0003677">
    <property type="term" value="F:DNA binding"/>
    <property type="evidence" value="ECO:0007669"/>
    <property type="project" value="UniProtKB-KW"/>
</dbReference>
<evidence type="ECO:0000256" key="2">
    <source>
        <dbReference type="ARBA" id="ARBA00022747"/>
    </source>
</evidence>
<gene>
    <name evidence="5" type="ORF">QS748_04260</name>
</gene>
<reference evidence="5 6" key="1">
    <citation type="journal article" date="2023" name="bioRxiv">
        <title>An intranuclear bacterial parasite of deep-sea mussels expresses apoptosis inhibitors acquired from its host.</title>
        <authorList>
            <person name="Gonzalez Porras M.A."/>
            <person name="Assie A."/>
            <person name="Tietjen M."/>
            <person name="Violette M."/>
            <person name="Kleiner M."/>
            <person name="Gruber-Vodicka H."/>
            <person name="Dubilier N."/>
            <person name="Leisch N."/>
        </authorList>
    </citation>
    <scope>NUCLEOTIDE SEQUENCE [LARGE SCALE GENOMIC DNA]</scope>
    <source>
        <strain evidence="5">IAP13</strain>
    </source>
</reference>